<dbReference type="Pfam" id="PF01381">
    <property type="entry name" value="HTH_3"/>
    <property type="match status" value="1"/>
</dbReference>
<sequence>MKKLPNSIDVHVGARIRLRRRTIGMSQETLADGLGITFQQVQKYEKGMNRVGASRLQNIAEILNVPIPYFFEESPGMLGESMDMGANELNDFMSSKEGIALASAFLAIEDKRIRQNIMNLLRSLGPSASTQSDSDSAIHASH</sequence>
<dbReference type="SMART" id="SM00530">
    <property type="entry name" value="HTH_XRE"/>
    <property type="match status" value="1"/>
</dbReference>
<dbReference type="EMBL" id="CP058351">
    <property type="protein sequence ID" value="QLF71960.1"/>
    <property type="molecule type" value="Genomic_DNA"/>
</dbReference>
<keyword evidence="3" id="KW-1185">Reference proteome</keyword>
<dbReference type="PROSITE" id="PS50943">
    <property type="entry name" value="HTH_CROC1"/>
    <property type="match status" value="1"/>
</dbReference>
<gene>
    <name evidence="2" type="ORF">FE840_020395</name>
</gene>
<evidence type="ECO:0000259" key="1">
    <source>
        <dbReference type="PROSITE" id="PS50943"/>
    </source>
</evidence>
<dbReference type="RefSeq" id="WP_138287606.1">
    <property type="nucleotide sequence ID" value="NZ_CP058351.1"/>
</dbReference>
<feature type="domain" description="HTH cro/C1-type" evidence="1">
    <location>
        <begin position="16"/>
        <end position="70"/>
    </location>
</feature>
<dbReference type="SUPFAM" id="SSF47413">
    <property type="entry name" value="lambda repressor-like DNA-binding domains"/>
    <property type="match status" value="1"/>
</dbReference>
<geneLocation type="plasmid" evidence="2 3">
    <name>pPRADMK78_01</name>
</geneLocation>
<protein>
    <submittedName>
        <fullName evidence="2">Helix-turn-helix transcriptional regulator</fullName>
    </submittedName>
</protein>
<dbReference type="InterPro" id="IPR001387">
    <property type="entry name" value="Cro/C1-type_HTH"/>
</dbReference>
<proteinExistence type="predicted"/>
<dbReference type="Proteomes" id="UP000308530">
    <property type="component" value="Plasmid pPRADMK78_01"/>
</dbReference>
<reference evidence="2 3" key="1">
    <citation type="submission" date="2020-06" db="EMBL/GenBank/DDBJ databases">
        <title>Genome sequence of Rhizobium sp strain ADMK78.</title>
        <authorList>
            <person name="Rahi P."/>
        </authorList>
    </citation>
    <scope>NUCLEOTIDE SEQUENCE [LARGE SCALE GENOMIC DNA]</scope>
    <source>
        <strain evidence="2 3">ADMK78</strain>
        <plasmid evidence="2 3">pPRADMK78_01</plasmid>
    </source>
</reference>
<dbReference type="InterPro" id="IPR010982">
    <property type="entry name" value="Lambda_DNA-bd_dom_sf"/>
</dbReference>
<dbReference type="Gene3D" id="1.10.260.40">
    <property type="entry name" value="lambda repressor-like DNA-binding domains"/>
    <property type="match status" value="1"/>
</dbReference>
<keyword evidence="2" id="KW-0614">Plasmid</keyword>
<accession>A0ABX6QTU5</accession>
<evidence type="ECO:0000313" key="3">
    <source>
        <dbReference type="Proteomes" id="UP000308530"/>
    </source>
</evidence>
<name>A0ABX6QTU5_9HYPH</name>
<evidence type="ECO:0000313" key="2">
    <source>
        <dbReference type="EMBL" id="QLF71960.1"/>
    </source>
</evidence>
<dbReference type="CDD" id="cd00093">
    <property type="entry name" value="HTH_XRE"/>
    <property type="match status" value="1"/>
</dbReference>
<organism evidence="2 3">
    <name type="scientific">Peteryoungia desertarenae</name>
    <dbReference type="NCBI Taxonomy" id="1813451"/>
    <lineage>
        <taxon>Bacteria</taxon>
        <taxon>Pseudomonadati</taxon>
        <taxon>Pseudomonadota</taxon>
        <taxon>Alphaproteobacteria</taxon>
        <taxon>Hyphomicrobiales</taxon>
        <taxon>Rhizobiaceae</taxon>
        <taxon>Peteryoungia</taxon>
    </lineage>
</organism>